<feature type="domain" description="Tetrahaem cytochrome" evidence="8">
    <location>
        <begin position="35"/>
        <end position="110"/>
    </location>
</feature>
<accession>A0A6I3S3P7</accession>
<evidence type="ECO:0000313" key="9">
    <source>
        <dbReference type="EMBL" id="MTU42240.1"/>
    </source>
</evidence>
<comment type="caution">
    <text evidence="9">The sequence shown here is derived from an EMBL/GenBank/DDBJ whole genome shotgun (WGS) entry which is preliminary data.</text>
</comment>
<gene>
    <name evidence="9" type="ORF">GMD42_01110</name>
</gene>
<organism evidence="9 10">
    <name type="scientific">Parasutterella excrementihominis</name>
    <dbReference type="NCBI Taxonomy" id="487175"/>
    <lineage>
        <taxon>Bacteria</taxon>
        <taxon>Pseudomonadati</taxon>
        <taxon>Pseudomonadota</taxon>
        <taxon>Betaproteobacteria</taxon>
        <taxon>Burkholderiales</taxon>
        <taxon>Sutterellaceae</taxon>
        <taxon>Parasutterella</taxon>
    </lineage>
</organism>
<keyword evidence="3" id="KW-0813">Transport</keyword>
<dbReference type="InterPro" id="IPR036280">
    <property type="entry name" value="Multihaem_cyt_sf"/>
</dbReference>
<dbReference type="GO" id="GO:0046872">
    <property type="term" value="F:metal ion binding"/>
    <property type="evidence" value="ECO:0007669"/>
    <property type="project" value="UniProtKB-KW"/>
</dbReference>
<keyword evidence="7" id="KW-0408">Iron</keyword>
<dbReference type="SUPFAM" id="SSF48695">
    <property type="entry name" value="Multiheme cytochromes"/>
    <property type="match status" value="1"/>
</dbReference>
<evidence type="ECO:0000256" key="1">
    <source>
        <dbReference type="ARBA" id="ARBA00001926"/>
    </source>
</evidence>
<evidence type="ECO:0000256" key="5">
    <source>
        <dbReference type="ARBA" id="ARBA00022723"/>
    </source>
</evidence>
<keyword evidence="6" id="KW-0249">Electron transport</keyword>
<dbReference type="EMBL" id="WNCL01000002">
    <property type="protein sequence ID" value="MTU42240.1"/>
    <property type="molecule type" value="Genomic_DNA"/>
</dbReference>
<evidence type="ECO:0000256" key="4">
    <source>
        <dbReference type="ARBA" id="ARBA00022617"/>
    </source>
</evidence>
<comment type="cofactor">
    <cofactor evidence="1">
        <name>heme c</name>
        <dbReference type="ChEBI" id="CHEBI:61717"/>
    </cofactor>
</comment>
<evidence type="ECO:0000256" key="2">
    <source>
        <dbReference type="ARBA" id="ARBA00004196"/>
    </source>
</evidence>
<sequence>MKKFFIPLFAALLSCSAFAADAPVLAGMPMKHSMAAQMQCSTCHDNTTEFTKPSTQKCESCHGPMAQIKTKANPQDKYPHQSAHYGNTVDCVVCHSEHKASQDLCSNCHQTQWTNFR</sequence>
<dbReference type="Pfam" id="PF14537">
    <property type="entry name" value="Cytochrom_c3_2"/>
    <property type="match status" value="1"/>
</dbReference>
<name>A0A6I3S3P7_9BURK</name>
<dbReference type="InterPro" id="IPR012286">
    <property type="entry name" value="Tetrahaem_cytochrome"/>
</dbReference>
<dbReference type="GO" id="GO:0030313">
    <property type="term" value="C:cell envelope"/>
    <property type="evidence" value="ECO:0007669"/>
    <property type="project" value="UniProtKB-SubCell"/>
</dbReference>
<keyword evidence="4" id="KW-0349">Heme</keyword>
<dbReference type="AlphaFoldDB" id="A0A6I3S3P7"/>
<comment type="subcellular location">
    <subcellularLocation>
        <location evidence="2">Cell envelope</location>
    </subcellularLocation>
</comment>
<reference evidence="9 10" key="1">
    <citation type="journal article" date="2019" name="Nat. Med.">
        <title>A library of human gut bacterial isolates paired with longitudinal multiomics data enables mechanistic microbiome research.</title>
        <authorList>
            <person name="Poyet M."/>
            <person name="Groussin M."/>
            <person name="Gibbons S.M."/>
            <person name="Avila-Pacheco J."/>
            <person name="Jiang X."/>
            <person name="Kearney S.M."/>
            <person name="Perrotta A.R."/>
            <person name="Berdy B."/>
            <person name="Zhao S."/>
            <person name="Lieberman T.D."/>
            <person name="Swanson P.K."/>
            <person name="Smith M."/>
            <person name="Roesemann S."/>
            <person name="Alexander J.E."/>
            <person name="Rich S.A."/>
            <person name="Livny J."/>
            <person name="Vlamakis H."/>
            <person name="Clish C."/>
            <person name="Bullock K."/>
            <person name="Deik A."/>
            <person name="Scott J."/>
            <person name="Pierce K.A."/>
            <person name="Xavier R.J."/>
            <person name="Alm E.J."/>
        </authorList>
    </citation>
    <scope>NUCLEOTIDE SEQUENCE [LARGE SCALE GENOMIC DNA]</scope>
    <source>
        <strain evidence="9 10">BIOML-A2</strain>
    </source>
</reference>
<evidence type="ECO:0000256" key="7">
    <source>
        <dbReference type="ARBA" id="ARBA00023004"/>
    </source>
</evidence>
<dbReference type="PROSITE" id="PS51257">
    <property type="entry name" value="PROKAR_LIPOPROTEIN"/>
    <property type="match status" value="1"/>
</dbReference>
<protein>
    <submittedName>
        <fullName evidence="9">Cytochrome C</fullName>
    </submittedName>
</protein>
<dbReference type="RefSeq" id="WP_008810991.1">
    <property type="nucleotide sequence ID" value="NZ_CAJUON010000007.1"/>
</dbReference>
<dbReference type="Proteomes" id="UP000462362">
    <property type="component" value="Unassembled WGS sequence"/>
</dbReference>
<keyword evidence="5" id="KW-0479">Metal-binding</keyword>
<evidence type="ECO:0000256" key="6">
    <source>
        <dbReference type="ARBA" id="ARBA00022982"/>
    </source>
</evidence>
<dbReference type="Gene3D" id="1.10.1130.10">
    <property type="entry name" value="Flavocytochrome C3, Chain A"/>
    <property type="match status" value="1"/>
</dbReference>
<proteinExistence type="predicted"/>
<evidence type="ECO:0000259" key="8">
    <source>
        <dbReference type="Pfam" id="PF14537"/>
    </source>
</evidence>
<evidence type="ECO:0000313" key="10">
    <source>
        <dbReference type="Proteomes" id="UP000462362"/>
    </source>
</evidence>
<dbReference type="CDD" id="cd08168">
    <property type="entry name" value="Cytochrom_C3"/>
    <property type="match status" value="1"/>
</dbReference>
<evidence type="ECO:0000256" key="3">
    <source>
        <dbReference type="ARBA" id="ARBA00022448"/>
    </source>
</evidence>